<dbReference type="Gene3D" id="1.20.5.4130">
    <property type="match status" value="1"/>
</dbReference>
<keyword evidence="5" id="KW-0067">ATP-binding</keyword>
<evidence type="ECO:0000256" key="5">
    <source>
        <dbReference type="ARBA" id="ARBA00022840"/>
    </source>
</evidence>
<feature type="domain" description="Disease resistance N-terminal" evidence="7">
    <location>
        <begin position="5"/>
        <end position="95"/>
    </location>
</feature>
<dbReference type="InterPro" id="IPR038005">
    <property type="entry name" value="RX-like_CC"/>
</dbReference>
<dbReference type="EMBL" id="JAFEMO010000002">
    <property type="protein sequence ID" value="KAH7576115.1"/>
    <property type="molecule type" value="Genomic_DNA"/>
</dbReference>
<dbReference type="InterPro" id="IPR041118">
    <property type="entry name" value="Rx_N"/>
</dbReference>
<name>A0ABQ8IHW7_9ROSI</name>
<dbReference type="InterPro" id="IPR002182">
    <property type="entry name" value="NB-ARC"/>
</dbReference>
<keyword evidence="3" id="KW-0547">Nucleotide-binding</keyword>
<comment type="caution">
    <text evidence="10">The sequence shown here is derived from an EMBL/GenBank/DDBJ whole genome shotgun (WGS) entry which is preliminary data.</text>
</comment>
<dbReference type="Gene3D" id="3.40.50.300">
    <property type="entry name" value="P-loop containing nucleotide triphosphate hydrolases"/>
    <property type="match status" value="1"/>
</dbReference>
<dbReference type="InterPro" id="IPR027417">
    <property type="entry name" value="P-loop_NTPase"/>
</dbReference>
<dbReference type="Gene3D" id="1.10.10.10">
    <property type="entry name" value="Winged helix-like DNA-binding domain superfamily/Winged helix DNA-binding domain"/>
    <property type="match status" value="1"/>
</dbReference>
<accession>A0ABQ8IHW7</accession>
<feature type="domain" description="NB-ARC" evidence="6">
    <location>
        <begin position="183"/>
        <end position="318"/>
    </location>
</feature>
<dbReference type="Pfam" id="PF00931">
    <property type="entry name" value="NB-ARC"/>
    <property type="match status" value="1"/>
</dbReference>
<keyword evidence="2" id="KW-0677">Repeat</keyword>
<evidence type="ECO:0000256" key="4">
    <source>
        <dbReference type="ARBA" id="ARBA00022821"/>
    </source>
</evidence>
<evidence type="ECO:0000259" key="7">
    <source>
        <dbReference type="Pfam" id="PF18052"/>
    </source>
</evidence>
<feature type="domain" description="Disease resistance protein winged helix" evidence="8">
    <location>
        <begin position="398"/>
        <end position="469"/>
    </location>
</feature>
<evidence type="ECO:0000313" key="10">
    <source>
        <dbReference type="EMBL" id="KAH7576115.1"/>
    </source>
</evidence>
<dbReference type="CDD" id="cd14798">
    <property type="entry name" value="RX-CC_like"/>
    <property type="match status" value="1"/>
</dbReference>
<dbReference type="PANTHER" id="PTHR36766">
    <property type="entry name" value="PLANT BROAD-SPECTRUM MILDEW RESISTANCE PROTEIN RPW8"/>
    <property type="match status" value="1"/>
</dbReference>
<dbReference type="Gene3D" id="3.80.10.10">
    <property type="entry name" value="Ribonuclease Inhibitor"/>
    <property type="match status" value="1"/>
</dbReference>
<evidence type="ECO:0000259" key="6">
    <source>
        <dbReference type="Pfam" id="PF00931"/>
    </source>
</evidence>
<evidence type="ECO:0000256" key="1">
    <source>
        <dbReference type="ARBA" id="ARBA00022614"/>
    </source>
</evidence>
<feature type="domain" description="R13L1/DRL21-like LRR repeat region" evidence="9">
    <location>
        <begin position="678"/>
        <end position="798"/>
    </location>
</feature>
<dbReference type="PRINTS" id="PR00364">
    <property type="entry name" value="DISEASERSIST"/>
</dbReference>
<gene>
    <name evidence="10" type="ORF">JRO89_XS02G0292100</name>
</gene>
<dbReference type="Pfam" id="PF25019">
    <property type="entry name" value="LRR_R13L1-DRL21"/>
    <property type="match status" value="1"/>
</dbReference>
<evidence type="ECO:0000313" key="11">
    <source>
        <dbReference type="Proteomes" id="UP000827721"/>
    </source>
</evidence>
<dbReference type="InterPro" id="IPR058922">
    <property type="entry name" value="WHD_DRP"/>
</dbReference>
<evidence type="ECO:0000259" key="9">
    <source>
        <dbReference type="Pfam" id="PF25019"/>
    </source>
</evidence>
<dbReference type="InterPro" id="IPR056789">
    <property type="entry name" value="LRR_R13L1-DRL21"/>
</dbReference>
<proteinExistence type="predicted"/>
<dbReference type="Proteomes" id="UP000827721">
    <property type="component" value="Unassembled WGS sequence"/>
</dbReference>
<protein>
    <submittedName>
        <fullName evidence="10">Uncharacterized protein</fullName>
    </submittedName>
</protein>
<evidence type="ECO:0000256" key="2">
    <source>
        <dbReference type="ARBA" id="ARBA00022737"/>
    </source>
</evidence>
<evidence type="ECO:0000256" key="3">
    <source>
        <dbReference type="ARBA" id="ARBA00022741"/>
    </source>
</evidence>
<reference evidence="10 11" key="1">
    <citation type="submission" date="2021-02" db="EMBL/GenBank/DDBJ databases">
        <title>Plant Genome Project.</title>
        <authorList>
            <person name="Zhang R.-G."/>
        </authorList>
    </citation>
    <scope>NUCLEOTIDE SEQUENCE [LARGE SCALE GENOMIC DNA]</scope>
    <source>
        <tissue evidence="10">Leaves</tissue>
    </source>
</reference>
<keyword evidence="1" id="KW-0433">Leucine-rich repeat</keyword>
<organism evidence="10 11">
    <name type="scientific">Xanthoceras sorbifolium</name>
    <dbReference type="NCBI Taxonomy" id="99658"/>
    <lineage>
        <taxon>Eukaryota</taxon>
        <taxon>Viridiplantae</taxon>
        <taxon>Streptophyta</taxon>
        <taxon>Embryophyta</taxon>
        <taxon>Tracheophyta</taxon>
        <taxon>Spermatophyta</taxon>
        <taxon>Magnoliopsida</taxon>
        <taxon>eudicotyledons</taxon>
        <taxon>Gunneridae</taxon>
        <taxon>Pentapetalae</taxon>
        <taxon>rosids</taxon>
        <taxon>malvids</taxon>
        <taxon>Sapindales</taxon>
        <taxon>Sapindaceae</taxon>
        <taxon>Xanthoceroideae</taxon>
        <taxon>Xanthoceras</taxon>
    </lineage>
</organism>
<sequence length="1119" mass="127691">MVDAIVSSVLGQLTSSIGQQIEQDVKLIWGASKEVKRLTNSFQCIQAVLVDAEQRQMMETRVRVWLDRLKDVSYDVEDVLDEWNTSKLKLQIERHQNQNALVLKKKVCSFLFSPCFCFRQVVLHHDIALKIKDINENLDDIVKDKERYNFNAIGSYVQQHQRKESISFIDESEICGRDKETNTLVSKLLGESSDQKKGLHVISLVGMGEIGKTTLAQLAYNNNKVINNFEIRIWVCVSEPFDRLKIAKTIIETLEGRASDLSTLQPILERISKSLKGKKFLLILDDVWTEDYKDREPFHHCLNNGVYGSKVLVTTHNECEELEHIGREIVSKCKGLPLAVKTIGSLLHFKKTRIEWETILENKMWELEEFEKGIFPPLLLSYNDLPPMVERCFSYCAIFPKDHHLIKDELIWLWMAQGYLKFERNKEMEIVGEEYFNILATCSFFQNFVKDKLDNILGCKMHDMVHDFAQFLTKNECLATKVEDFGEANTSFLFDKVHHLMLNVDEETSYPMSLSNFKNLRSLLIQFGRSSNTCSSDEVLLKLLDQNRCLRAVEMRGTTGLDMMRGNFFFYPTSFEEVPREIGKLMHLRYLNLSNNSSIIILPEILCELYNLQALNVARCMNLMELPQGIGKLVNLRHLLNVSTNSLSYIPRGMEKLVGLRTLSEFHDGYGRKACPVECLNNFNHLQGHIRIRGLGNLKNASEARKLEIRNKKNILEMGFGFNGPDSMNNEAILEALQPHPNLKSLGISEYSGNTVFPDWMVLLTNLRAITLYECINCEHFPPLGKLSSLESICLARMHKVKRLGNEFLGIECENTASSSLVFFPKLKRLEFYDMKEWEEWDFVIGREGEDDHVTIMPSLHSLEINSCPKLKVLPKQLLQRAALTDLDIRGCPLLSERYRQGTGENWTDISHIPVIKIDGEYALSKTLTVDELFYLKEQFALLEPDKNGGISLESIKKFNLNALQYRRMGFEEFCAAAYELFEQDGKTAIVIQELASESAGHISKFAAGFVMLVERPYLGVLGLLTKRILGAHRKGCKSAPLVEAGFKSERRSGQLLWLKCRISEKGRLAGTQLSKDSCVLTLSSLLILSLNVHSQVIYTMSGIIVFCGFDESISNDGA</sequence>
<dbReference type="SUPFAM" id="SSF52058">
    <property type="entry name" value="L domain-like"/>
    <property type="match status" value="1"/>
</dbReference>
<dbReference type="InterPro" id="IPR032675">
    <property type="entry name" value="LRR_dom_sf"/>
</dbReference>
<dbReference type="Pfam" id="PF18052">
    <property type="entry name" value="Rx_N"/>
    <property type="match status" value="1"/>
</dbReference>
<dbReference type="InterPro" id="IPR036388">
    <property type="entry name" value="WH-like_DNA-bd_sf"/>
</dbReference>
<keyword evidence="11" id="KW-1185">Reference proteome</keyword>
<keyword evidence="4" id="KW-0611">Plant defense</keyword>
<dbReference type="PANTHER" id="PTHR36766:SF40">
    <property type="entry name" value="DISEASE RESISTANCE PROTEIN RGA3"/>
    <property type="match status" value="1"/>
</dbReference>
<evidence type="ECO:0000259" key="8">
    <source>
        <dbReference type="Pfam" id="PF23559"/>
    </source>
</evidence>
<dbReference type="Pfam" id="PF23559">
    <property type="entry name" value="WHD_DRP"/>
    <property type="match status" value="1"/>
</dbReference>
<dbReference type="SUPFAM" id="SSF52540">
    <property type="entry name" value="P-loop containing nucleoside triphosphate hydrolases"/>
    <property type="match status" value="1"/>
</dbReference>